<proteinExistence type="predicted"/>
<protein>
    <submittedName>
        <fullName evidence="2">Uncharacterized protein</fullName>
    </submittedName>
</protein>
<gene>
    <name evidence="2" type="ORF">OtV5_186</name>
</gene>
<dbReference type="KEGG" id="vg:5845691"/>
<dbReference type="Proteomes" id="UP000203890">
    <property type="component" value="Segment"/>
</dbReference>
<reference evidence="2 3" key="1">
    <citation type="journal article" date="2008" name="PLoS ONE">
        <title>Life-cycle and genome of OtV5, a large DNA virus of the pelagic marine unicellular green alga Ostreococcus tauri.</title>
        <authorList>
            <person name="Derelle E."/>
            <person name="Ferraz C."/>
            <person name="Escande M.L."/>
            <person name="Eychenie S."/>
            <person name="Cooke R."/>
            <person name="Piganeau G."/>
            <person name="Desdevises Y."/>
            <person name="Bellec L."/>
            <person name="Moreau H."/>
            <person name="Grimsley N."/>
        </authorList>
    </citation>
    <scope>NUCLEOTIDE SEQUENCE [LARGE SCALE GENOMIC DNA]</scope>
    <source>
        <strain evidence="2 3">OtV5</strain>
    </source>
</reference>
<dbReference type="GeneID" id="5845691"/>
<accession>A9YWA3</accession>
<dbReference type="OrthoDB" id="21601at10239"/>
<sequence>MIPVVNYGRMERLRPPEHTSIPMNANTFAIAFIILCCLGLYKRAVTISQSRAQSYTLDTLMPTKRGLSSSIS</sequence>
<keyword evidence="1" id="KW-1133">Transmembrane helix</keyword>
<keyword evidence="1" id="KW-0472">Membrane</keyword>
<evidence type="ECO:0000313" key="3">
    <source>
        <dbReference type="Proteomes" id="UP000203890"/>
    </source>
</evidence>
<name>A9YWA3_9PHYC</name>
<evidence type="ECO:0000256" key="1">
    <source>
        <dbReference type="SAM" id="Phobius"/>
    </source>
</evidence>
<organism evidence="2 3">
    <name type="scientific">Ostreococcus tauri virus OtV5</name>
    <dbReference type="NCBI Taxonomy" id="1785753"/>
    <lineage>
        <taxon>Viruses</taxon>
        <taxon>Varidnaviria</taxon>
        <taxon>Bamfordvirae</taxon>
        <taxon>Nucleocytoviricota</taxon>
        <taxon>Megaviricetes</taxon>
        <taxon>Algavirales</taxon>
        <taxon>Phycodnaviridae</taxon>
        <taxon>Prasinovirus</taxon>
        <taxon>Prasinovirus ostreotauri</taxon>
    </lineage>
</organism>
<dbReference type="EMBL" id="EU304328">
    <property type="protein sequence ID" value="ABY27986.1"/>
    <property type="molecule type" value="Genomic_DNA"/>
</dbReference>
<evidence type="ECO:0000313" key="2">
    <source>
        <dbReference type="EMBL" id="ABY27986.1"/>
    </source>
</evidence>
<feature type="transmembrane region" description="Helical" evidence="1">
    <location>
        <begin position="20"/>
        <end position="41"/>
    </location>
</feature>
<dbReference type="RefSeq" id="YP_001648282.1">
    <property type="nucleotide sequence ID" value="NC_010191.2"/>
</dbReference>
<keyword evidence="1" id="KW-0812">Transmembrane</keyword>
<keyword evidence="3" id="KW-1185">Reference proteome</keyword>